<proteinExistence type="predicted"/>
<dbReference type="InterPro" id="IPR000184">
    <property type="entry name" value="Bac_surfAg_D15"/>
</dbReference>
<keyword evidence="8" id="KW-1185">Reference proteome</keyword>
<gene>
    <name evidence="7" type="ORF">ACFSQ0_12325</name>
</gene>
<protein>
    <submittedName>
        <fullName evidence="7">BamA/TamA family outer membrane protein</fullName>
    </submittedName>
</protein>
<dbReference type="RefSeq" id="WP_379048695.1">
    <property type="nucleotide sequence ID" value="NZ_JBHULZ010000041.1"/>
</dbReference>
<dbReference type="PANTHER" id="PTHR12815:SF47">
    <property type="entry name" value="TRANSLOCATION AND ASSEMBLY MODULE SUBUNIT TAMA"/>
    <property type="match status" value="1"/>
</dbReference>
<comment type="subcellular location">
    <subcellularLocation>
        <location evidence="1">Membrane</location>
    </subcellularLocation>
</comment>
<accession>A0ABW5SHM6</accession>
<evidence type="ECO:0000313" key="7">
    <source>
        <dbReference type="EMBL" id="MFD2698779.1"/>
    </source>
</evidence>
<feature type="domain" description="Bacterial surface antigen (D15)" evidence="6">
    <location>
        <begin position="483"/>
        <end position="838"/>
    </location>
</feature>
<evidence type="ECO:0000259" key="6">
    <source>
        <dbReference type="Pfam" id="PF01103"/>
    </source>
</evidence>
<organism evidence="7 8">
    <name type="scientific">Mesonia sediminis</name>
    <dbReference type="NCBI Taxonomy" id="1703946"/>
    <lineage>
        <taxon>Bacteria</taxon>
        <taxon>Pseudomonadati</taxon>
        <taxon>Bacteroidota</taxon>
        <taxon>Flavobacteriia</taxon>
        <taxon>Flavobacteriales</taxon>
        <taxon>Flavobacteriaceae</taxon>
        <taxon>Mesonia</taxon>
    </lineage>
</organism>
<keyword evidence="2" id="KW-0812">Transmembrane</keyword>
<evidence type="ECO:0000313" key="8">
    <source>
        <dbReference type="Proteomes" id="UP001597357"/>
    </source>
</evidence>
<dbReference type="Proteomes" id="UP001597357">
    <property type="component" value="Unassembled WGS sequence"/>
</dbReference>
<keyword evidence="4" id="KW-0472">Membrane</keyword>
<dbReference type="InterPro" id="IPR039910">
    <property type="entry name" value="D15-like"/>
</dbReference>
<evidence type="ECO:0000256" key="1">
    <source>
        <dbReference type="ARBA" id="ARBA00004370"/>
    </source>
</evidence>
<dbReference type="Pfam" id="PF01103">
    <property type="entry name" value="Omp85"/>
    <property type="match status" value="1"/>
</dbReference>
<sequence>MILRAVTAKIILFCLVLNFVSCNPTKRVKENERLLTENSIFVNNEKSKDNDLYNQLYQKPNSKLPVLGIPLKLHIYNLAKPNPDSSYTAWLNRKPNRKKRLASIYSQKQVDRIKRGYLSFHNTLKESGEPPSVYDENKSVKSKNRLEAYFWNRGWFNAEADFKSVNHKKDRTRVKYWVTTNKAYVLDSIQKQIKSPVADSLYMLSKKESILKAGQQFNTDNFEAERDRITFFFRNRGLYHFEKEFISFEADTLDTNHKVKTDIIISNREVTREDSTKTVPYKIHRISQVNIFPDYSFKSGNFAQDSAQYKGYTIYSFDKLKYKPKTLANAVFIRKGDVYKDLDRSLTYRRLNELGQFRYPDIKYQPDPRDSTGTQLIANVFLTPRPKLGVDFNVDASRSNIQDFGIGFGGSLLIRNVFGGAENLEIAARGSVGSSKEAADANDRFFNISEIGSDASLTFPSIAFPVNTEKIIPKKMSPFTTLRVGLSTQKNIGLDKQNVTGSFFYRWYPNETLSHKFSLIDLQYVKNLNTSNYFNVYTNSFSRLNEIAQDNISQINPAYFNNNSSGSGLPNLIIPEGANGFIRDLRNNQINLTREQEQIARDIIERRQRLTEDNLILATNFSYNKNTREGIYDWDFSQFRFKLETAGNSLALLGKMLNLKENSQGNYDLFGVQFSQYIKLETDFIKHWDLGKDNIIAARIMGGIALPYGNASSIPFARSFFAGGTNDNRGWQAYSLGPGSSGGINEFNEANMKIAFNLEYRFNLFGDLHSAVFTDIGNIWNVEDNVKDEASRFTKLEDLTELAVSTGFGLRYDLDFFVIRLDLGFKTYNPAQTKQKWFQEYNFANVVYNVGINYPF</sequence>
<dbReference type="Gene3D" id="2.40.160.50">
    <property type="entry name" value="membrane protein fhac: a member of the omp85/tpsb transporter family"/>
    <property type="match status" value="1"/>
</dbReference>
<name>A0ABW5SHM6_9FLAO</name>
<evidence type="ECO:0000256" key="4">
    <source>
        <dbReference type="ARBA" id="ARBA00023136"/>
    </source>
</evidence>
<evidence type="ECO:0000256" key="3">
    <source>
        <dbReference type="ARBA" id="ARBA00022729"/>
    </source>
</evidence>
<keyword evidence="5" id="KW-0998">Cell outer membrane</keyword>
<dbReference type="EMBL" id="JBHULZ010000041">
    <property type="protein sequence ID" value="MFD2698779.1"/>
    <property type="molecule type" value="Genomic_DNA"/>
</dbReference>
<keyword evidence="3" id="KW-0732">Signal</keyword>
<evidence type="ECO:0000256" key="5">
    <source>
        <dbReference type="ARBA" id="ARBA00023237"/>
    </source>
</evidence>
<dbReference type="PANTHER" id="PTHR12815">
    <property type="entry name" value="SORTING AND ASSEMBLY MACHINERY SAMM50 PROTEIN FAMILY MEMBER"/>
    <property type="match status" value="1"/>
</dbReference>
<reference evidence="8" key="1">
    <citation type="journal article" date="2019" name="Int. J. Syst. Evol. Microbiol.">
        <title>The Global Catalogue of Microorganisms (GCM) 10K type strain sequencing project: providing services to taxonomists for standard genome sequencing and annotation.</title>
        <authorList>
            <consortium name="The Broad Institute Genomics Platform"/>
            <consortium name="The Broad Institute Genome Sequencing Center for Infectious Disease"/>
            <person name="Wu L."/>
            <person name="Ma J."/>
        </authorList>
    </citation>
    <scope>NUCLEOTIDE SEQUENCE [LARGE SCALE GENOMIC DNA]</scope>
    <source>
        <strain evidence="8">KCTC 42255</strain>
    </source>
</reference>
<comment type="caution">
    <text evidence="7">The sequence shown here is derived from an EMBL/GenBank/DDBJ whole genome shotgun (WGS) entry which is preliminary data.</text>
</comment>
<evidence type="ECO:0000256" key="2">
    <source>
        <dbReference type="ARBA" id="ARBA00022692"/>
    </source>
</evidence>